<evidence type="ECO:0000256" key="7">
    <source>
        <dbReference type="SAM" id="SignalP"/>
    </source>
</evidence>
<keyword evidence="7" id="KW-0732">Signal</keyword>
<comment type="caution">
    <text evidence="9">The sequence shown here is derived from an EMBL/GenBank/DDBJ whole genome shotgun (WGS) entry which is preliminary data.</text>
</comment>
<dbReference type="Pfam" id="PF01593">
    <property type="entry name" value="Amino_oxidase"/>
    <property type="match status" value="1"/>
</dbReference>
<dbReference type="SUPFAM" id="SSF51905">
    <property type="entry name" value="FAD/NAD(P)-binding domain"/>
    <property type="match status" value="1"/>
</dbReference>
<gene>
    <name evidence="9" type="ORF">APTSU1_000726000</name>
</gene>
<keyword evidence="4 5" id="KW-0560">Oxidoreductase</keyword>
<protein>
    <recommendedName>
        <fullName evidence="5">Amine oxidase</fullName>
        <ecNumber evidence="5">1.4.3.-</ecNumber>
    </recommendedName>
</protein>
<feature type="region of interest" description="Disordered" evidence="6">
    <location>
        <begin position="622"/>
        <end position="648"/>
    </location>
</feature>
<evidence type="ECO:0000256" key="2">
    <source>
        <dbReference type="ARBA" id="ARBA00022630"/>
    </source>
</evidence>
<dbReference type="EMBL" id="BAAFST010000007">
    <property type="protein sequence ID" value="GAB1292029.1"/>
    <property type="molecule type" value="Genomic_DNA"/>
</dbReference>
<feature type="chain" id="PRO_5045078319" description="Amine oxidase" evidence="7">
    <location>
        <begin position="19"/>
        <end position="648"/>
    </location>
</feature>
<comment type="similarity">
    <text evidence="5">Belongs to the flavin monoamine oxidase family.</text>
</comment>
<dbReference type="Proteomes" id="UP001623349">
    <property type="component" value="Unassembled WGS sequence"/>
</dbReference>
<evidence type="ECO:0000256" key="3">
    <source>
        <dbReference type="ARBA" id="ARBA00022827"/>
    </source>
</evidence>
<dbReference type="InterPro" id="IPR001613">
    <property type="entry name" value="Flavin_amine_oxidase"/>
</dbReference>
<evidence type="ECO:0000256" key="6">
    <source>
        <dbReference type="SAM" id="MobiDB-lite"/>
    </source>
</evidence>
<evidence type="ECO:0000256" key="5">
    <source>
        <dbReference type="RuleBase" id="RU362067"/>
    </source>
</evidence>
<dbReference type="PRINTS" id="PR00757">
    <property type="entry name" value="AMINEOXDASEF"/>
</dbReference>
<keyword evidence="10" id="KW-1185">Reference proteome</keyword>
<sequence length="648" mass="71959">MAGLALRLVLAATLLVLAVSLDWKAASRLNSIQKCMEDHDYEQLLKVVTLGLNRTSKPQKVVVVGAGMAGLVAAKVLSDAGHKVTILEAASRIGGRIFTFRDEKTGWIGELGAMRMPSSHRILHKLCRSLGLNLTRFTQYDENTWTEVNHAKLRNYVVEKMPEKLGYNLNHRERGHSPEDIYQMALDKAFKDLKVLGCKKAMNKFNKQTLLEYLLHEGNLSRPAVQLLGDVMSQEGFFYLSFAEALRAHACLSDRLRYSRIVGGWDLLPRALLSSLSGSVLLNAPVVSVTQGRDDVRVRIRVASSLQSHSLKVLTADVVLLTVSGPALQRITFSPPLTRKRQEALRALHYVAGSKVFLSFRRPFWHEDHIEGGHSNTDRPSRIIFYPARGEGSLLLASYTWSDAAAPFAGLSTDEALRLALQDVAALHGPEVLRLWDGRGVVKRWAEDPHSQGGFVVQPPSFGRGAEDYDWSAPYGRIYFAGEHTALPHGWVETAVKSGLRAAVKINNNYGHGVAEPEVTEHAHAEANSATASFPDLYLEGDRPEQQQAWEVSPEGHEPSQTPFLVEIGPEGQQHMFLEAIPELRGHVLVENIPQEKGHVHHNIYPSEHVHVHEEVIPELQGHGHVHRKHDHVGSGTPQQMPREATHS</sequence>
<feature type="signal peptide" evidence="7">
    <location>
        <begin position="1"/>
        <end position="18"/>
    </location>
</feature>
<feature type="domain" description="Amine oxidase" evidence="8">
    <location>
        <begin position="68"/>
        <end position="506"/>
    </location>
</feature>
<evidence type="ECO:0000313" key="10">
    <source>
        <dbReference type="Proteomes" id="UP001623349"/>
    </source>
</evidence>
<dbReference type="Gene3D" id="3.50.50.60">
    <property type="entry name" value="FAD/NAD(P)-binding domain"/>
    <property type="match status" value="1"/>
</dbReference>
<organism evidence="9 10">
    <name type="scientific">Apodemus speciosus</name>
    <name type="common">Large Japanese field mouse</name>
    <dbReference type="NCBI Taxonomy" id="105296"/>
    <lineage>
        <taxon>Eukaryota</taxon>
        <taxon>Metazoa</taxon>
        <taxon>Chordata</taxon>
        <taxon>Craniata</taxon>
        <taxon>Vertebrata</taxon>
        <taxon>Euteleostomi</taxon>
        <taxon>Mammalia</taxon>
        <taxon>Eutheria</taxon>
        <taxon>Euarchontoglires</taxon>
        <taxon>Glires</taxon>
        <taxon>Rodentia</taxon>
        <taxon>Myomorpha</taxon>
        <taxon>Muroidea</taxon>
        <taxon>Muridae</taxon>
        <taxon>Murinae</taxon>
        <taxon>Apodemus</taxon>
    </lineage>
</organism>
<proteinExistence type="inferred from homology"/>
<name>A0ABQ0EYB5_APOSI</name>
<dbReference type="EC" id="1.4.3.-" evidence="5"/>
<accession>A0ABQ0EYB5</accession>
<evidence type="ECO:0000256" key="1">
    <source>
        <dbReference type="ARBA" id="ARBA00001974"/>
    </source>
</evidence>
<dbReference type="InterPro" id="IPR002937">
    <property type="entry name" value="Amino_oxidase"/>
</dbReference>
<comment type="cofactor">
    <cofactor evidence="1 5">
        <name>FAD</name>
        <dbReference type="ChEBI" id="CHEBI:57692"/>
    </cofactor>
</comment>
<dbReference type="PANTHER" id="PTHR10742:SF21">
    <property type="entry name" value="L-AMINO-ACID OXIDASE"/>
    <property type="match status" value="1"/>
</dbReference>
<dbReference type="SUPFAM" id="SSF54373">
    <property type="entry name" value="FAD-linked reductases, C-terminal domain"/>
    <property type="match status" value="1"/>
</dbReference>
<dbReference type="Gene3D" id="3.90.660.10">
    <property type="match status" value="2"/>
</dbReference>
<reference evidence="9 10" key="1">
    <citation type="submission" date="2024-08" db="EMBL/GenBank/DDBJ databases">
        <title>The draft genome of Apodemus speciosus.</title>
        <authorList>
            <person name="Nabeshima K."/>
            <person name="Suzuki S."/>
            <person name="Onuma M."/>
        </authorList>
    </citation>
    <scope>NUCLEOTIDE SEQUENCE [LARGE SCALE GENOMIC DNA]</scope>
    <source>
        <strain evidence="9">IB14-021</strain>
    </source>
</reference>
<dbReference type="InterPro" id="IPR036188">
    <property type="entry name" value="FAD/NAD-bd_sf"/>
</dbReference>
<evidence type="ECO:0000259" key="8">
    <source>
        <dbReference type="Pfam" id="PF01593"/>
    </source>
</evidence>
<evidence type="ECO:0000313" key="9">
    <source>
        <dbReference type="EMBL" id="GAB1292029.1"/>
    </source>
</evidence>
<dbReference type="InterPro" id="IPR050281">
    <property type="entry name" value="Flavin_monoamine_oxidase"/>
</dbReference>
<dbReference type="PANTHER" id="PTHR10742">
    <property type="entry name" value="FLAVIN MONOAMINE OXIDASE"/>
    <property type="match status" value="1"/>
</dbReference>
<dbReference type="Gene3D" id="1.10.405.10">
    <property type="entry name" value="Guanine Nucleotide Dissociation Inhibitor, domain 1"/>
    <property type="match status" value="1"/>
</dbReference>
<evidence type="ECO:0000256" key="4">
    <source>
        <dbReference type="ARBA" id="ARBA00023002"/>
    </source>
</evidence>
<keyword evidence="3 5" id="KW-0274">FAD</keyword>
<keyword evidence="2 5" id="KW-0285">Flavoprotein</keyword>